<dbReference type="PANTHER" id="PTHR34476:SF1">
    <property type="entry name" value="DNA-DIRECTED RNA POLYMERASE SUBUNIT OMEGA"/>
    <property type="match status" value="1"/>
</dbReference>
<dbReference type="InterPro" id="IPR003716">
    <property type="entry name" value="DNA-dir_RNA_pol_omega"/>
</dbReference>
<dbReference type="GO" id="GO:0003677">
    <property type="term" value="F:DNA binding"/>
    <property type="evidence" value="ECO:0007669"/>
    <property type="project" value="UniProtKB-UniRule"/>
</dbReference>
<evidence type="ECO:0000256" key="9">
    <source>
        <dbReference type="ARBA" id="ARBA00030998"/>
    </source>
</evidence>
<evidence type="ECO:0000256" key="8">
    <source>
        <dbReference type="ARBA" id="ARBA00029924"/>
    </source>
</evidence>
<comment type="function">
    <text evidence="11">Promotes RNA polymerase assembly. Latches the N- and C-terminal regions of the beta' subunit thereby facilitating its interaction with the beta and alpha subunits.</text>
</comment>
<dbReference type="InterPro" id="IPR036161">
    <property type="entry name" value="RPB6/omega-like_sf"/>
</dbReference>
<evidence type="ECO:0000256" key="2">
    <source>
        <dbReference type="ARBA" id="ARBA00012418"/>
    </source>
</evidence>
<dbReference type="SMART" id="SM01409">
    <property type="entry name" value="RNA_pol_Rpb6"/>
    <property type="match status" value="1"/>
</dbReference>
<dbReference type="EC" id="2.7.7.6" evidence="2 11"/>
<evidence type="ECO:0000313" key="14">
    <source>
        <dbReference type="Proteomes" id="UP000199423"/>
    </source>
</evidence>
<dbReference type="Pfam" id="PF01192">
    <property type="entry name" value="RNA_pol_Rpb6"/>
    <property type="match status" value="1"/>
</dbReference>
<keyword evidence="4 11" id="KW-0240">DNA-directed RNA polymerase</keyword>
<dbReference type="GO" id="GO:0000428">
    <property type="term" value="C:DNA-directed RNA polymerase complex"/>
    <property type="evidence" value="ECO:0007669"/>
    <property type="project" value="UniProtKB-KW"/>
</dbReference>
<comment type="catalytic activity">
    <reaction evidence="10 11">
        <text>RNA(n) + a ribonucleoside 5'-triphosphate = RNA(n+1) + diphosphate</text>
        <dbReference type="Rhea" id="RHEA:21248"/>
        <dbReference type="Rhea" id="RHEA-COMP:14527"/>
        <dbReference type="Rhea" id="RHEA-COMP:17342"/>
        <dbReference type="ChEBI" id="CHEBI:33019"/>
        <dbReference type="ChEBI" id="CHEBI:61557"/>
        <dbReference type="ChEBI" id="CHEBI:140395"/>
        <dbReference type="EC" id="2.7.7.6"/>
    </reaction>
</comment>
<feature type="compositionally biased region" description="Basic and acidic residues" evidence="12">
    <location>
        <begin position="142"/>
        <end position="154"/>
    </location>
</feature>
<dbReference type="Proteomes" id="UP000199423">
    <property type="component" value="Unassembled WGS sequence"/>
</dbReference>
<comment type="similarity">
    <text evidence="1 11">Belongs to the RNA polymerase subunit omega family.</text>
</comment>
<feature type="region of interest" description="Disordered" evidence="12">
    <location>
        <begin position="71"/>
        <end position="154"/>
    </location>
</feature>
<dbReference type="Gene3D" id="3.90.940.10">
    <property type="match status" value="1"/>
</dbReference>
<proteinExistence type="inferred from homology"/>
<evidence type="ECO:0000256" key="7">
    <source>
        <dbReference type="ARBA" id="ARBA00023163"/>
    </source>
</evidence>
<evidence type="ECO:0000256" key="11">
    <source>
        <dbReference type="HAMAP-Rule" id="MF_00366"/>
    </source>
</evidence>
<gene>
    <name evidence="11" type="primary">rpoZ</name>
    <name evidence="13" type="ORF">SAMN04488557_1044</name>
</gene>
<protein>
    <recommendedName>
        <fullName evidence="3 11">DNA-directed RNA polymerase subunit omega</fullName>
        <shortName evidence="11">RNAP omega subunit</shortName>
        <ecNumber evidence="2 11">2.7.7.6</ecNumber>
    </recommendedName>
    <alternativeName>
        <fullName evidence="9 11">RNA polymerase omega subunit</fullName>
    </alternativeName>
    <alternativeName>
        <fullName evidence="8 11">Transcriptase subunit omega</fullName>
    </alternativeName>
</protein>
<evidence type="ECO:0000313" key="13">
    <source>
        <dbReference type="EMBL" id="SFV28599.1"/>
    </source>
</evidence>
<keyword evidence="5 11" id="KW-0808">Transferase</keyword>
<dbReference type="EMBL" id="FPCH01000001">
    <property type="protein sequence ID" value="SFV28599.1"/>
    <property type="molecule type" value="Genomic_DNA"/>
</dbReference>
<evidence type="ECO:0000256" key="10">
    <source>
        <dbReference type="ARBA" id="ARBA00048552"/>
    </source>
</evidence>
<dbReference type="GO" id="GO:0003899">
    <property type="term" value="F:DNA-directed RNA polymerase activity"/>
    <property type="evidence" value="ECO:0007669"/>
    <property type="project" value="UniProtKB-UniRule"/>
</dbReference>
<keyword evidence="7 11" id="KW-0804">Transcription</keyword>
<feature type="compositionally biased region" description="Basic and acidic residues" evidence="12">
    <location>
        <begin position="90"/>
        <end position="102"/>
    </location>
</feature>
<dbReference type="GO" id="GO:0006351">
    <property type="term" value="P:DNA-templated transcription"/>
    <property type="evidence" value="ECO:0007669"/>
    <property type="project" value="UniProtKB-UniRule"/>
</dbReference>
<keyword evidence="6 11" id="KW-0548">Nucleotidyltransferase</keyword>
<evidence type="ECO:0000256" key="1">
    <source>
        <dbReference type="ARBA" id="ARBA00006711"/>
    </source>
</evidence>
<accession>A0A1I7N1Q8</accession>
<dbReference type="OrthoDB" id="9796300at2"/>
<comment type="subunit">
    <text evidence="11">The RNAP catalytic core consists of 2 alpha, 1 beta, 1 beta' and 1 omega subunit. When a sigma factor is associated with the core the holoenzyme is formed, which can initiate transcription.</text>
</comment>
<dbReference type="InterPro" id="IPR006110">
    <property type="entry name" value="Pol_omega/Rpo6/RPB6"/>
</dbReference>
<evidence type="ECO:0000256" key="5">
    <source>
        <dbReference type="ARBA" id="ARBA00022679"/>
    </source>
</evidence>
<dbReference type="NCBIfam" id="TIGR00690">
    <property type="entry name" value="rpoZ"/>
    <property type="match status" value="1"/>
</dbReference>
<evidence type="ECO:0000256" key="6">
    <source>
        <dbReference type="ARBA" id="ARBA00022695"/>
    </source>
</evidence>
<sequence>MARVTVEDCVDKIPNRFELVLLAAHRARSITNGSAITIAPDDDKNPVIALREIAERTLSPDDMRETLISSIQKNTEVDEPEAVAAPLLPPERRAPMLGRDDLSSDTQVDVMTEEQLLRGLESMTPLEPSANIGSGSGSGSGSRERDRDPRDRSR</sequence>
<organism evidence="13 14">
    <name type="scientific">Hyphomicrobium facile</name>
    <dbReference type="NCBI Taxonomy" id="51670"/>
    <lineage>
        <taxon>Bacteria</taxon>
        <taxon>Pseudomonadati</taxon>
        <taxon>Pseudomonadota</taxon>
        <taxon>Alphaproteobacteria</taxon>
        <taxon>Hyphomicrobiales</taxon>
        <taxon>Hyphomicrobiaceae</taxon>
        <taxon>Hyphomicrobium</taxon>
    </lineage>
</organism>
<dbReference type="AlphaFoldDB" id="A0A1I7N1Q8"/>
<dbReference type="HAMAP" id="MF_00366">
    <property type="entry name" value="RNApol_bact_RpoZ"/>
    <property type="match status" value="1"/>
</dbReference>
<evidence type="ECO:0000256" key="4">
    <source>
        <dbReference type="ARBA" id="ARBA00022478"/>
    </source>
</evidence>
<dbReference type="PANTHER" id="PTHR34476">
    <property type="entry name" value="DNA-DIRECTED RNA POLYMERASE SUBUNIT OMEGA"/>
    <property type="match status" value="1"/>
</dbReference>
<reference evidence="14" key="1">
    <citation type="submission" date="2016-10" db="EMBL/GenBank/DDBJ databases">
        <authorList>
            <person name="Varghese N."/>
            <person name="Submissions S."/>
        </authorList>
    </citation>
    <scope>NUCLEOTIDE SEQUENCE [LARGE SCALE GENOMIC DNA]</scope>
    <source>
        <strain evidence="14">DSM 1565</strain>
    </source>
</reference>
<name>A0A1I7N1Q8_9HYPH</name>
<evidence type="ECO:0000256" key="12">
    <source>
        <dbReference type="SAM" id="MobiDB-lite"/>
    </source>
</evidence>
<dbReference type="RefSeq" id="WP_092865072.1">
    <property type="nucleotide sequence ID" value="NZ_FPCH01000001.1"/>
</dbReference>
<dbReference type="STRING" id="51670.SAMN04488557_1044"/>
<evidence type="ECO:0000256" key="3">
    <source>
        <dbReference type="ARBA" id="ARBA00013725"/>
    </source>
</evidence>
<keyword evidence="14" id="KW-1185">Reference proteome</keyword>
<dbReference type="SUPFAM" id="SSF63562">
    <property type="entry name" value="RPB6/omega subunit-like"/>
    <property type="match status" value="1"/>
</dbReference>